<evidence type="ECO:0000313" key="4">
    <source>
        <dbReference type="EMBL" id="KKR34248.1"/>
    </source>
</evidence>
<keyword evidence="3" id="KW-0949">S-adenosyl-L-methionine</keyword>
<dbReference type="GO" id="GO:0032259">
    <property type="term" value="P:methylation"/>
    <property type="evidence" value="ECO:0007669"/>
    <property type="project" value="UniProtKB-KW"/>
</dbReference>
<evidence type="ECO:0000256" key="2">
    <source>
        <dbReference type="ARBA" id="ARBA00022679"/>
    </source>
</evidence>
<dbReference type="PROSITE" id="PS51682">
    <property type="entry name" value="SAM_OMT_I"/>
    <property type="match status" value="1"/>
</dbReference>
<evidence type="ECO:0000256" key="3">
    <source>
        <dbReference type="ARBA" id="ARBA00022691"/>
    </source>
</evidence>
<dbReference type="Proteomes" id="UP000034539">
    <property type="component" value="Unassembled WGS sequence"/>
</dbReference>
<keyword evidence="2" id="KW-0808">Transferase</keyword>
<dbReference type="CDD" id="cd02440">
    <property type="entry name" value="AdoMet_MTases"/>
    <property type="match status" value="1"/>
</dbReference>
<proteinExistence type="predicted"/>
<evidence type="ECO:0008006" key="6">
    <source>
        <dbReference type="Google" id="ProtNLM"/>
    </source>
</evidence>
<gene>
    <name evidence="4" type="ORF">UT63_C0004G0035</name>
</gene>
<evidence type="ECO:0000313" key="5">
    <source>
        <dbReference type="Proteomes" id="UP000034539"/>
    </source>
</evidence>
<dbReference type="Pfam" id="PF01596">
    <property type="entry name" value="Methyltransf_3"/>
    <property type="match status" value="1"/>
</dbReference>
<reference evidence="4 5" key="1">
    <citation type="journal article" date="2015" name="Nature">
        <title>rRNA introns, odd ribosomes, and small enigmatic genomes across a large radiation of phyla.</title>
        <authorList>
            <person name="Brown C.T."/>
            <person name="Hug L.A."/>
            <person name="Thomas B.C."/>
            <person name="Sharon I."/>
            <person name="Castelle C.J."/>
            <person name="Singh A."/>
            <person name="Wilkins M.J."/>
            <person name="Williams K.H."/>
            <person name="Banfield J.F."/>
        </authorList>
    </citation>
    <scope>NUCLEOTIDE SEQUENCE [LARGE SCALE GENOMIC DNA]</scope>
</reference>
<keyword evidence="1" id="KW-0489">Methyltransferase</keyword>
<dbReference type="PANTHER" id="PTHR43836">
    <property type="entry name" value="CATECHOL O-METHYLTRANSFERASE 1-RELATED"/>
    <property type="match status" value="1"/>
</dbReference>
<comment type="caution">
    <text evidence="4">The sequence shown here is derived from an EMBL/GenBank/DDBJ whole genome shotgun (WGS) entry which is preliminary data.</text>
</comment>
<accession>A0A0G0Q2B0</accession>
<name>A0A0G0Q2B0_9BACT</name>
<dbReference type="InterPro" id="IPR002935">
    <property type="entry name" value="SAM_O-MeTrfase"/>
</dbReference>
<dbReference type="InterPro" id="IPR029063">
    <property type="entry name" value="SAM-dependent_MTases_sf"/>
</dbReference>
<dbReference type="SUPFAM" id="SSF53335">
    <property type="entry name" value="S-adenosyl-L-methionine-dependent methyltransferases"/>
    <property type="match status" value="1"/>
</dbReference>
<dbReference type="EMBL" id="LBXN01000004">
    <property type="protein sequence ID" value="KKR34248.1"/>
    <property type="molecule type" value="Genomic_DNA"/>
</dbReference>
<organism evidence="4 5">
    <name type="scientific">Candidatus Gottesmanbacteria bacterium GW2011_GWC2_39_8</name>
    <dbReference type="NCBI Taxonomy" id="1618450"/>
    <lineage>
        <taxon>Bacteria</taxon>
        <taxon>Candidatus Gottesmaniibacteriota</taxon>
    </lineage>
</organism>
<dbReference type="PANTHER" id="PTHR43836:SF2">
    <property type="entry name" value="CATECHOL O-METHYLTRANSFERASE 1-RELATED"/>
    <property type="match status" value="1"/>
</dbReference>
<dbReference type="GO" id="GO:0008171">
    <property type="term" value="F:O-methyltransferase activity"/>
    <property type="evidence" value="ECO:0007669"/>
    <property type="project" value="InterPro"/>
</dbReference>
<dbReference type="AlphaFoldDB" id="A0A0G0Q2B0"/>
<evidence type="ECO:0000256" key="1">
    <source>
        <dbReference type="ARBA" id="ARBA00022603"/>
    </source>
</evidence>
<feature type="non-terminal residue" evidence="4">
    <location>
        <position position="142"/>
    </location>
</feature>
<dbReference type="Gene3D" id="3.40.50.150">
    <property type="entry name" value="Vaccinia Virus protein VP39"/>
    <property type="match status" value="1"/>
</dbReference>
<sequence length="142" mass="16244">MENIEQKAWDRRYPIVGSEKGQVLGDLVKKFNKKNILEVGTNIGYSAITMAINLPDHGHITTIEIDENNAEEARENIKRAGFTDKIKVLVGPAKKILPILKKNYDMLFLDAEKEEYLDYLKLSEDKLEENSLVVADNVKMFF</sequence>
<protein>
    <recommendedName>
        <fullName evidence="6">O-methyltransferase family 3</fullName>
    </recommendedName>
</protein>